<dbReference type="Gene3D" id="3.40.50.1820">
    <property type="entry name" value="alpha/beta hydrolase"/>
    <property type="match status" value="1"/>
</dbReference>
<accession>A0ABW5LN62</accession>
<dbReference type="InterPro" id="IPR050583">
    <property type="entry name" value="Mycobacterial_A85_antigen"/>
</dbReference>
<gene>
    <name evidence="1" type="ORF">ACFSRZ_00605</name>
</gene>
<dbReference type="InterPro" id="IPR011990">
    <property type="entry name" value="TPR-like_helical_dom_sf"/>
</dbReference>
<proteinExistence type="predicted"/>
<keyword evidence="2" id="KW-1185">Reference proteome</keyword>
<dbReference type="InterPro" id="IPR000801">
    <property type="entry name" value="Esterase-like"/>
</dbReference>
<dbReference type="Gene3D" id="1.25.40.10">
    <property type="entry name" value="Tetratricopeptide repeat domain"/>
    <property type="match status" value="1"/>
</dbReference>
<sequence length="386" mass="44037">MRTLILLLLVFSFSLSFGQKTIYKKYESDELKDIRDVTIHLPKGYEKDSISNFPLAIVLDGQKLFDLYVGVSNYYASQDNAPEQIVVGVNMESTRSKDAGYDVTDSKLTTDARRFYRFLRDELIPFVEANYKTSPFLTIVGESLTANFITHFLKEKDPIFNAYISINPTLAPDVNAQVQSYNIERLGTMDNTFYFYVSGNPYAKSEKLTKIQAFGKFMKSIGVENFNVVFDELSSSPSSASVIGEGMSRAFAKIFEIYSGITQDEYDKKIKELDPPSAIAYLETKYLDIEYLFGSNIGIRQQDVVAIEDIIIEKENGDYLKDFGEMILKLYPTSEMGNYYLGRYFESGNDFKAALEQYRLGYGKMNPADPNADLYYLNVERMLEKL</sequence>
<comment type="caution">
    <text evidence="1">The sequence shown here is derived from an EMBL/GenBank/DDBJ whole genome shotgun (WGS) entry which is preliminary data.</text>
</comment>
<dbReference type="PANTHER" id="PTHR48098">
    <property type="entry name" value="ENTEROCHELIN ESTERASE-RELATED"/>
    <property type="match status" value="1"/>
</dbReference>
<dbReference type="Proteomes" id="UP001597508">
    <property type="component" value="Unassembled WGS sequence"/>
</dbReference>
<evidence type="ECO:0000313" key="1">
    <source>
        <dbReference type="EMBL" id="MFD2565847.1"/>
    </source>
</evidence>
<dbReference type="Pfam" id="PF00756">
    <property type="entry name" value="Esterase"/>
    <property type="match status" value="1"/>
</dbReference>
<dbReference type="SUPFAM" id="SSF53474">
    <property type="entry name" value="alpha/beta-Hydrolases"/>
    <property type="match status" value="1"/>
</dbReference>
<dbReference type="EMBL" id="JBHULH010000001">
    <property type="protein sequence ID" value="MFD2565847.1"/>
    <property type="molecule type" value="Genomic_DNA"/>
</dbReference>
<dbReference type="RefSeq" id="WP_379664572.1">
    <property type="nucleotide sequence ID" value="NZ_JBHULH010000001.1"/>
</dbReference>
<protein>
    <submittedName>
        <fullName evidence="1">Alpha/beta hydrolase</fullName>
    </submittedName>
</protein>
<dbReference type="GO" id="GO:0016787">
    <property type="term" value="F:hydrolase activity"/>
    <property type="evidence" value="ECO:0007669"/>
    <property type="project" value="UniProtKB-KW"/>
</dbReference>
<evidence type="ECO:0000313" key="2">
    <source>
        <dbReference type="Proteomes" id="UP001597508"/>
    </source>
</evidence>
<dbReference type="PANTHER" id="PTHR48098:SF6">
    <property type="entry name" value="FERRI-BACILLIBACTIN ESTERASE BESA"/>
    <property type="match status" value="1"/>
</dbReference>
<organism evidence="1 2">
    <name type="scientific">Pseudotenacibaculum haliotis</name>
    <dbReference type="NCBI Taxonomy" id="1862138"/>
    <lineage>
        <taxon>Bacteria</taxon>
        <taxon>Pseudomonadati</taxon>
        <taxon>Bacteroidota</taxon>
        <taxon>Flavobacteriia</taxon>
        <taxon>Flavobacteriales</taxon>
        <taxon>Flavobacteriaceae</taxon>
        <taxon>Pseudotenacibaculum</taxon>
    </lineage>
</organism>
<reference evidence="2" key="1">
    <citation type="journal article" date="2019" name="Int. J. Syst. Evol. Microbiol.">
        <title>The Global Catalogue of Microorganisms (GCM) 10K type strain sequencing project: providing services to taxonomists for standard genome sequencing and annotation.</title>
        <authorList>
            <consortium name="The Broad Institute Genomics Platform"/>
            <consortium name="The Broad Institute Genome Sequencing Center for Infectious Disease"/>
            <person name="Wu L."/>
            <person name="Ma J."/>
        </authorList>
    </citation>
    <scope>NUCLEOTIDE SEQUENCE [LARGE SCALE GENOMIC DNA]</scope>
    <source>
        <strain evidence="2">KCTC 52127</strain>
    </source>
</reference>
<name>A0ABW5LN62_9FLAO</name>
<keyword evidence="1" id="KW-0378">Hydrolase</keyword>
<dbReference type="InterPro" id="IPR029058">
    <property type="entry name" value="AB_hydrolase_fold"/>
</dbReference>